<evidence type="ECO:0000256" key="1">
    <source>
        <dbReference type="SAM" id="Coils"/>
    </source>
</evidence>
<reference evidence="3" key="1">
    <citation type="submission" date="2020-07" db="EMBL/GenBank/DDBJ databases">
        <title>Huge and variable diversity of episymbiotic CPR bacteria and DPANN archaea in groundwater ecosystems.</title>
        <authorList>
            <person name="He C.Y."/>
            <person name="Keren R."/>
            <person name="Whittaker M."/>
            <person name="Farag I.F."/>
            <person name="Doudna J."/>
            <person name="Cate J.H.D."/>
            <person name="Banfield J.F."/>
        </authorList>
    </citation>
    <scope>NUCLEOTIDE SEQUENCE</scope>
    <source>
        <strain evidence="3">NC_groundwater_193_Ag_S-0.1um_51_7</strain>
    </source>
</reference>
<comment type="caution">
    <text evidence="3">The sequence shown here is derived from an EMBL/GenBank/DDBJ whole genome shotgun (WGS) entry which is preliminary data.</text>
</comment>
<evidence type="ECO:0000313" key="4">
    <source>
        <dbReference type="Proteomes" id="UP000724148"/>
    </source>
</evidence>
<sequence>MPEGPEEQLEFLRREDIRTMAKDMARLREEEAKKERERIIQLQGKNKKQQDQPVAIPVAVKEHPQIPFTPSGINLPKPPSRAKKIFARVAVVFLILFTVANVIALIYSFTPIRSWIQNY</sequence>
<feature type="coiled-coil region" evidence="1">
    <location>
        <begin position="17"/>
        <end position="52"/>
    </location>
</feature>
<dbReference type="EMBL" id="JACOZA010000089">
    <property type="protein sequence ID" value="MBI2097219.1"/>
    <property type="molecule type" value="Genomic_DNA"/>
</dbReference>
<keyword evidence="2" id="KW-0472">Membrane</keyword>
<gene>
    <name evidence="3" type="ORF">HYT40_03695</name>
</gene>
<organism evidence="3 4">
    <name type="scientific">Candidatus Sungiibacteriota bacterium</name>
    <dbReference type="NCBI Taxonomy" id="2750080"/>
    <lineage>
        <taxon>Bacteria</taxon>
        <taxon>Candidatus Sungiibacteriota</taxon>
    </lineage>
</organism>
<name>A0A931SDR5_9BACT</name>
<feature type="transmembrane region" description="Helical" evidence="2">
    <location>
        <begin position="85"/>
        <end position="109"/>
    </location>
</feature>
<keyword evidence="2" id="KW-1133">Transmembrane helix</keyword>
<keyword evidence="1" id="KW-0175">Coiled coil</keyword>
<accession>A0A931SDR5</accession>
<evidence type="ECO:0000256" key="2">
    <source>
        <dbReference type="SAM" id="Phobius"/>
    </source>
</evidence>
<proteinExistence type="predicted"/>
<keyword evidence="2" id="KW-0812">Transmembrane</keyword>
<evidence type="ECO:0000313" key="3">
    <source>
        <dbReference type="EMBL" id="MBI2097219.1"/>
    </source>
</evidence>
<dbReference type="Proteomes" id="UP000724148">
    <property type="component" value="Unassembled WGS sequence"/>
</dbReference>
<protein>
    <submittedName>
        <fullName evidence="3">Uncharacterized protein</fullName>
    </submittedName>
</protein>
<dbReference type="AlphaFoldDB" id="A0A931SDR5"/>